<proteinExistence type="inferred from homology"/>
<dbReference type="InterPro" id="IPR036259">
    <property type="entry name" value="MFS_trans_sf"/>
</dbReference>
<dbReference type="VEuPathDB" id="FungiDB:SMAC_12100"/>
<comment type="subcellular location">
    <subcellularLocation>
        <location evidence="1 7">Membrane</location>
        <topology evidence="1 7">Multi-pass membrane protein</topology>
    </subcellularLocation>
</comment>
<dbReference type="GO" id="GO:0016020">
    <property type="term" value="C:membrane"/>
    <property type="evidence" value="ECO:0007669"/>
    <property type="project" value="UniProtKB-SubCell"/>
</dbReference>
<comment type="function">
    <text evidence="7">May be involved in iron transport and iron homeostasis.</text>
</comment>
<evidence type="ECO:0000256" key="3">
    <source>
        <dbReference type="ARBA" id="ARBA00022448"/>
    </source>
</evidence>
<dbReference type="InterPro" id="IPR009716">
    <property type="entry name" value="Ferroportin-1"/>
</dbReference>
<organism evidence="9 10">
    <name type="scientific">Sordaria macrospora</name>
    <dbReference type="NCBI Taxonomy" id="5147"/>
    <lineage>
        <taxon>Eukaryota</taxon>
        <taxon>Fungi</taxon>
        <taxon>Dikarya</taxon>
        <taxon>Ascomycota</taxon>
        <taxon>Pezizomycotina</taxon>
        <taxon>Sordariomycetes</taxon>
        <taxon>Sordariomycetidae</taxon>
        <taxon>Sordariales</taxon>
        <taxon>Sordariaceae</taxon>
        <taxon>Sordaria</taxon>
    </lineage>
</organism>
<keyword evidence="5 7" id="KW-1133">Transmembrane helix</keyword>
<feature type="transmembrane region" description="Helical" evidence="7">
    <location>
        <begin position="516"/>
        <end position="538"/>
    </location>
</feature>
<feature type="compositionally biased region" description="Basic and acidic residues" evidence="8">
    <location>
        <begin position="58"/>
        <end position="67"/>
    </location>
</feature>
<evidence type="ECO:0000256" key="4">
    <source>
        <dbReference type="ARBA" id="ARBA00022692"/>
    </source>
</evidence>
<dbReference type="Pfam" id="PF06963">
    <property type="entry name" value="FPN1"/>
    <property type="match status" value="1"/>
</dbReference>
<name>A0A8S8ZEQ8_SORMA</name>
<keyword evidence="7" id="KW-0406">Ion transport</keyword>
<feature type="transmembrane region" description="Helical" evidence="7">
    <location>
        <begin position="383"/>
        <end position="404"/>
    </location>
</feature>
<evidence type="ECO:0000256" key="6">
    <source>
        <dbReference type="ARBA" id="ARBA00023136"/>
    </source>
</evidence>
<evidence type="ECO:0000313" key="10">
    <source>
        <dbReference type="Proteomes" id="UP000433876"/>
    </source>
</evidence>
<keyword evidence="4 7" id="KW-0812">Transmembrane</keyword>
<keyword evidence="6 7" id="KW-0472">Membrane</keyword>
<feature type="transmembrane region" description="Helical" evidence="7">
    <location>
        <begin position="345"/>
        <end position="363"/>
    </location>
</feature>
<comment type="similarity">
    <text evidence="2 7">Belongs to the ferroportin (FP) (TC 2.A.100) family. SLC40A subfamily.</text>
</comment>
<feature type="region of interest" description="Disordered" evidence="8">
    <location>
        <begin position="35"/>
        <end position="80"/>
    </location>
</feature>
<dbReference type="GO" id="GO:0005381">
    <property type="term" value="F:iron ion transmembrane transporter activity"/>
    <property type="evidence" value="ECO:0007669"/>
    <property type="project" value="UniProtKB-UniRule"/>
</dbReference>
<protein>
    <recommendedName>
        <fullName evidence="7">Solute carrier family 40 member</fullName>
    </recommendedName>
</protein>
<comment type="caution">
    <text evidence="9">The sequence shown here is derived from an EMBL/GenBank/DDBJ whole genome shotgun (WGS) entry which is preliminary data.</text>
</comment>
<comment type="caution">
    <text evidence="7">Lacks conserved residue(s) required for the propagation of feature annotation.</text>
</comment>
<evidence type="ECO:0000256" key="7">
    <source>
        <dbReference type="RuleBase" id="RU365065"/>
    </source>
</evidence>
<dbReference type="Gene3D" id="1.20.1250.20">
    <property type="entry name" value="MFS general substrate transporter like domains"/>
    <property type="match status" value="1"/>
</dbReference>
<feature type="transmembrane region" description="Helical" evidence="7">
    <location>
        <begin position="416"/>
        <end position="439"/>
    </location>
</feature>
<dbReference type="EMBL" id="NMPR01000203">
    <property type="protein sequence ID" value="KAA8628149.1"/>
    <property type="molecule type" value="Genomic_DNA"/>
</dbReference>
<dbReference type="PANTHER" id="PTHR11660:SF57">
    <property type="entry name" value="SOLUTE CARRIER FAMILY 40 MEMBER"/>
    <property type="match status" value="1"/>
</dbReference>
<feature type="transmembrane region" description="Helical" evidence="7">
    <location>
        <begin position="445"/>
        <end position="465"/>
    </location>
</feature>
<sequence length="583" mass="64401">MAGWNQPTEPARKIAGDDDIELARVLPVQDDVPDAIVNIESSTAPPPHPNADHNNTTSRDRGAHDDPAANGAPSNSSPPIPIGISRSLTLRLYTSHFLSTWNSRLFEAGVVYFLATIFPDNLLPVSLYALSRNLAAIIFAVPVGHWIDTAHRLTVVRASIVGQRLAVAASCGLFWAVLELRVGWRASKLVDGLFGASVLLACVEKLAAGVNLIAVERDWVVVITQGNDEARRKMNARMRRIDLFCKLLGPLTVALIAAVSVKSAVYTTLGMNLASVLVEYLCIETVFRRVPGLGRPAPEEAPTDQSLEPLSMVDGEAGSSTRFQLGKWLGDISWRKLLMIPSLRLYFGHPAFIPSLSLSLLYLTVLSFSGQMLTYLLASNLTLWQVGIIRGISTIFELSATWIAPRLMKRIGVLRTGLWSITWQITWLAGGVSWFFYYYGKGYEATSLMSAVGLVVAVAFSRVGLWGFDLSVQNIVQDEVQDDRRGIFSSVEASFQNMFDMLAWALTIIWSSPNSFQWPIVISVAAVYVAGGLFAQFLRRRRGHLLHPPACIKTNRRRRNNSHSFSVGWHRRSRRSNSDSIIL</sequence>
<dbReference type="SUPFAM" id="SSF103473">
    <property type="entry name" value="MFS general substrate transporter"/>
    <property type="match status" value="1"/>
</dbReference>
<evidence type="ECO:0000313" key="9">
    <source>
        <dbReference type="EMBL" id="KAA8628149.1"/>
    </source>
</evidence>
<evidence type="ECO:0000256" key="8">
    <source>
        <dbReference type="SAM" id="MobiDB-lite"/>
    </source>
</evidence>
<dbReference type="Proteomes" id="UP000433876">
    <property type="component" value="Unassembled WGS sequence"/>
</dbReference>
<evidence type="ECO:0000256" key="2">
    <source>
        <dbReference type="ARBA" id="ARBA00006279"/>
    </source>
</evidence>
<dbReference type="PANTHER" id="PTHR11660">
    <property type="entry name" value="SOLUTE CARRIER FAMILY 40 MEMBER"/>
    <property type="match status" value="1"/>
</dbReference>
<reference evidence="9 10" key="1">
    <citation type="submission" date="2017-07" db="EMBL/GenBank/DDBJ databases">
        <title>Genome sequence of the Sordaria macrospora wild type strain R19027.</title>
        <authorList>
            <person name="Nowrousian M."/>
            <person name="Teichert I."/>
            <person name="Kueck U."/>
        </authorList>
    </citation>
    <scope>NUCLEOTIDE SEQUENCE [LARGE SCALE GENOMIC DNA]</scope>
    <source>
        <strain evidence="9 10">R19027</strain>
        <tissue evidence="9">Mycelium</tissue>
    </source>
</reference>
<feature type="transmembrane region" description="Helical" evidence="7">
    <location>
        <begin position="241"/>
        <end position="259"/>
    </location>
</feature>
<keyword evidence="3 7" id="KW-0813">Transport</keyword>
<evidence type="ECO:0000256" key="1">
    <source>
        <dbReference type="ARBA" id="ARBA00004141"/>
    </source>
</evidence>
<dbReference type="AlphaFoldDB" id="A0A8S8ZEQ8"/>
<evidence type="ECO:0000256" key="5">
    <source>
        <dbReference type="ARBA" id="ARBA00022989"/>
    </source>
</evidence>
<accession>A0A8S8ZEQ8</accession>
<gene>
    <name evidence="9" type="ORF">SMACR_12100</name>
</gene>